<dbReference type="AlphaFoldDB" id="U6GE41"/>
<feature type="compositionally biased region" description="Low complexity" evidence="2">
    <location>
        <begin position="768"/>
        <end position="777"/>
    </location>
</feature>
<reference evidence="3" key="2">
    <citation type="submission" date="2013-10" db="EMBL/GenBank/DDBJ databases">
        <authorList>
            <person name="Aslett M."/>
        </authorList>
    </citation>
    <scope>NUCLEOTIDE SEQUENCE</scope>
    <source>
        <strain evidence="3">Houghton</strain>
    </source>
</reference>
<dbReference type="OMA" id="KHFTVHF"/>
<evidence type="ECO:0000313" key="4">
    <source>
        <dbReference type="Proteomes" id="UP000018050"/>
    </source>
</evidence>
<evidence type="ECO:0000313" key="3">
    <source>
        <dbReference type="EMBL" id="CDI77812.1"/>
    </source>
</evidence>
<proteinExistence type="predicted"/>
<dbReference type="VEuPathDB" id="ToxoDB:EAH_00027170"/>
<dbReference type="GeneID" id="25270787"/>
<feature type="compositionally biased region" description="Low complexity" evidence="2">
    <location>
        <begin position="476"/>
        <end position="517"/>
    </location>
</feature>
<feature type="compositionally biased region" description="Low complexity" evidence="2">
    <location>
        <begin position="620"/>
        <end position="641"/>
    </location>
</feature>
<keyword evidence="4" id="KW-1185">Reference proteome</keyword>
<name>U6GE41_EIMAC</name>
<feature type="region of interest" description="Disordered" evidence="2">
    <location>
        <begin position="476"/>
        <end position="525"/>
    </location>
</feature>
<feature type="compositionally biased region" description="Basic and acidic residues" evidence="2">
    <location>
        <begin position="546"/>
        <end position="560"/>
    </location>
</feature>
<feature type="compositionally biased region" description="Low complexity" evidence="2">
    <location>
        <begin position="102"/>
        <end position="123"/>
    </location>
</feature>
<feature type="compositionally biased region" description="Low complexity" evidence="2">
    <location>
        <begin position="134"/>
        <end position="169"/>
    </location>
</feature>
<feature type="region of interest" description="Disordered" evidence="2">
    <location>
        <begin position="1"/>
        <end position="39"/>
    </location>
</feature>
<organism evidence="3 4">
    <name type="scientific">Eimeria acervulina</name>
    <name type="common">Coccidian parasite</name>
    <dbReference type="NCBI Taxonomy" id="5801"/>
    <lineage>
        <taxon>Eukaryota</taxon>
        <taxon>Sar</taxon>
        <taxon>Alveolata</taxon>
        <taxon>Apicomplexa</taxon>
        <taxon>Conoidasida</taxon>
        <taxon>Coccidia</taxon>
        <taxon>Eucoccidiorida</taxon>
        <taxon>Eimeriorina</taxon>
        <taxon>Eimeriidae</taxon>
        <taxon>Eimeria</taxon>
    </lineage>
</organism>
<feature type="coiled-coil region" evidence="1">
    <location>
        <begin position="802"/>
        <end position="829"/>
    </location>
</feature>
<keyword evidence="1" id="KW-0175">Coiled coil</keyword>
<feature type="region of interest" description="Disordered" evidence="2">
    <location>
        <begin position="599"/>
        <end position="691"/>
    </location>
</feature>
<dbReference type="Proteomes" id="UP000018050">
    <property type="component" value="Unassembled WGS sequence"/>
</dbReference>
<gene>
    <name evidence="3" type="ORF">EAH_00027170</name>
</gene>
<dbReference type="OrthoDB" id="10677798at2759"/>
<accession>U6GE41</accession>
<feature type="compositionally biased region" description="Low complexity" evidence="2">
    <location>
        <begin position="425"/>
        <end position="434"/>
    </location>
</feature>
<dbReference type="EMBL" id="HG670746">
    <property type="protein sequence ID" value="CDI77812.1"/>
    <property type="molecule type" value="Genomic_DNA"/>
</dbReference>
<protein>
    <submittedName>
        <fullName evidence="3">Uncharacterized protein</fullName>
    </submittedName>
</protein>
<feature type="compositionally biased region" description="Basic and acidic residues" evidence="2">
    <location>
        <begin position="69"/>
        <end position="80"/>
    </location>
</feature>
<reference evidence="3" key="1">
    <citation type="submission" date="2013-10" db="EMBL/GenBank/DDBJ databases">
        <title>Genomic analysis of the causative agents of coccidiosis in chickens.</title>
        <authorList>
            <person name="Reid A.J."/>
            <person name="Blake D."/>
            <person name="Billington K."/>
            <person name="Browne H."/>
            <person name="Dunn M."/>
            <person name="Hung S."/>
            <person name="Kawahara F."/>
            <person name="Miranda-Saavedra D."/>
            <person name="Mourier T."/>
            <person name="Nagra H."/>
            <person name="Otto T.D."/>
            <person name="Rawlings N."/>
            <person name="Sanchez A."/>
            <person name="Sanders M."/>
            <person name="Subramaniam C."/>
            <person name="Tay Y."/>
            <person name="Dear P."/>
            <person name="Doerig C."/>
            <person name="Gruber A."/>
            <person name="Parkinson J."/>
            <person name="Shirley M."/>
            <person name="Wan K.L."/>
            <person name="Berriman M."/>
            <person name="Tomley F."/>
            <person name="Pain A."/>
        </authorList>
    </citation>
    <scope>NUCLEOTIDE SEQUENCE</scope>
    <source>
        <strain evidence="3">Houghton</strain>
    </source>
</reference>
<feature type="compositionally biased region" description="Low complexity" evidence="2">
    <location>
        <begin position="743"/>
        <end position="757"/>
    </location>
</feature>
<evidence type="ECO:0000256" key="1">
    <source>
        <dbReference type="SAM" id="Coils"/>
    </source>
</evidence>
<feature type="region of interest" description="Disordered" evidence="2">
    <location>
        <begin position="542"/>
        <end position="561"/>
    </location>
</feature>
<feature type="compositionally biased region" description="Low complexity" evidence="2">
    <location>
        <begin position="680"/>
        <end position="690"/>
    </location>
</feature>
<dbReference type="RefSeq" id="XP_013251884.1">
    <property type="nucleotide sequence ID" value="XM_013396430.1"/>
</dbReference>
<feature type="region of interest" description="Disordered" evidence="2">
    <location>
        <begin position="732"/>
        <end position="802"/>
    </location>
</feature>
<feature type="region of interest" description="Disordered" evidence="2">
    <location>
        <begin position="62"/>
        <end position="186"/>
    </location>
</feature>
<sequence>MEWAGLCRAAAEQRDGGSSSYFVDVEDPEAPPSSPAAVRCRHAGLPDQSIQIHKNIPVAVAATAAAAHPTDKREELKDRSSPLLLPPPPQSNTAPPLHKHQTQQQHQQQQQQPLALKQQQQWQQKHHTLLSPADFPFSDSVSSPVSWLSQQQQQQQQQPQRQQQQQPQQHSLPADPSFRNRCPTSAGGLAAATDITPFDALDEYCRGPQRVKTQCGESEVYAQTPGSVGAAAGAAASAVAAAAATPTAAVPTAAAPAAAAAAAVTAADYGAVSAGRASSSLRCLSTFAYSAQTENAAAIQTKTCENRETSGAAACSISLGASAAATAATAAATAIESSSQSDWQWQGAEATNEALEWPPGVCTAQSTLSPCDAANCVFTFKQTKSSSQAVPVHEGKTATAAAATATQTTTPATATAPATAARAATAAATTTAAPLRSLEEKGDTGQPFKLNLSGLHAAKEPSGSCPYTADKQLYSASSSDSTSLPSSDCSSYSSYSSNSSSSGSSSSQAAGWSSRPSTPHPSPANDAVAALSLLVSPDLKCSSTEDAGKWNKPEAAHSDSHALLQQKLQQQLRQTPPLELPQAAQAGKGVLQKKYTESEYSLQQANKPCRPFRRRATKASSSSSSSSSSSRSSSSSSSSSSDTSDPEKGRLLVAVHSPKRRFKTAGTPMARRRHFNQKYSSSSSSSSSNSKHFTVHFADGDLDSGLLRLSRATGLNGDVGVSVQCSDSAASYSSRAQSDDRQFFASSQQKQQQQRVQGSADSRREGRLQQQLRMQLRASSTAAQAEVEESSSRKERLKGPMRQRLLRQYTEHLNKLHAAKEEARRAEETPEALQPRLVRVVMEGSKLKALQSSK</sequence>
<evidence type="ECO:0000256" key="2">
    <source>
        <dbReference type="SAM" id="MobiDB-lite"/>
    </source>
</evidence>
<feature type="region of interest" description="Disordered" evidence="2">
    <location>
        <begin position="425"/>
        <end position="449"/>
    </location>
</feature>